<evidence type="ECO:0000313" key="4">
    <source>
        <dbReference type="EMBL" id="GGE18983.1"/>
    </source>
</evidence>
<dbReference type="PANTHER" id="PTHR30273:SF2">
    <property type="entry name" value="PROTEIN FECR"/>
    <property type="match status" value="1"/>
</dbReference>
<evidence type="ECO:0000259" key="3">
    <source>
        <dbReference type="Pfam" id="PF16344"/>
    </source>
</evidence>
<dbReference type="Gene3D" id="2.60.120.1440">
    <property type="match status" value="1"/>
</dbReference>
<keyword evidence="5" id="KW-1185">Reference proteome</keyword>
<keyword evidence="1" id="KW-0812">Transmembrane</keyword>
<reference evidence="4" key="2">
    <citation type="submission" date="2020-09" db="EMBL/GenBank/DDBJ databases">
        <authorList>
            <person name="Sun Q."/>
            <person name="Zhou Y."/>
        </authorList>
    </citation>
    <scope>NUCLEOTIDE SEQUENCE</scope>
    <source>
        <strain evidence="4">CGMCC 1.15966</strain>
    </source>
</reference>
<dbReference type="EMBL" id="BMKM01000003">
    <property type="protein sequence ID" value="GGE18983.1"/>
    <property type="molecule type" value="Genomic_DNA"/>
</dbReference>
<feature type="domain" description="FecR protein" evidence="2">
    <location>
        <begin position="190"/>
        <end position="287"/>
    </location>
</feature>
<dbReference type="Gene3D" id="3.55.50.30">
    <property type="match status" value="1"/>
</dbReference>
<feature type="domain" description="Protein FecR C-terminal" evidence="3">
    <location>
        <begin position="328"/>
        <end position="393"/>
    </location>
</feature>
<evidence type="ECO:0000256" key="1">
    <source>
        <dbReference type="SAM" id="Phobius"/>
    </source>
</evidence>
<dbReference type="RefSeq" id="WP_182498440.1">
    <property type="nucleotide sequence ID" value="NZ_BMKM01000003.1"/>
</dbReference>
<keyword evidence="1" id="KW-0472">Membrane</keyword>
<evidence type="ECO:0008006" key="6">
    <source>
        <dbReference type="Google" id="ProtNLM"/>
    </source>
</evidence>
<proteinExistence type="predicted"/>
<feature type="transmembrane region" description="Helical" evidence="1">
    <location>
        <begin position="97"/>
        <end position="116"/>
    </location>
</feature>
<evidence type="ECO:0000259" key="2">
    <source>
        <dbReference type="Pfam" id="PF04773"/>
    </source>
</evidence>
<dbReference type="InterPro" id="IPR032508">
    <property type="entry name" value="FecR_C"/>
</dbReference>
<gene>
    <name evidence="4" type="ORF">GCM10011516_15870</name>
</gene>
<dbReference type="InterPro" id="IPR012373">
    <property type="entry name" value="Ferrdict_sens_TM"/>
</dbReference>
<accession>A0A8H9FZN5</accession>
<comment type="caution">
    <text evidence="4">The sequence shown here is derived from an EMBL/GenBank/DDBJ whole genome shotgun (WGS) entry which is preliminary data.</text>
</comment>
<dbReference type="Proteomes" id="UP000614460">
    <property type="component" value="Unassembled WGS sequence"/>
</dbReference>
<dbReference type="PANTHER" id="PTHR30273">
    <property type="entry name" value="PERIPLASMIC SIGNAL SENSOR AND SIGMA FACTOR ACTIVATOR FECR-RELATED"/>
    <property type="match status" value="1"/>
</dbReference>
<sequence>MINQAAYIAQLIKKLFDESITDQEKSELNKWVEQHPKRKQFIEELNQHDQLFEEALQWIELENQDQENWINKLSDRTFEKIHALSDKKVLETKKKRYWIWFAAASIIIVLFFVWNIHHKEEIKIKNQIALTQVLPGKYQATLTLPNGEQIALSEKKDMLVIHTDNKFSYADGELIADLSTISKKEEQIRIEIPRAGHYKVQLADGSQIWLNSESRVEFPLSFIDKREVTLVGEAYFQVAKLQDDLGHRRTFRVKSEQQQIEVTGTEFNVYAFPSEEIKTTLVEGKVNVHSPFQTLSLIPNEQSRFQNGALEKSSIDVSSEIAWKDNMFYFDETTLQGAMKQLSRWYNLEIVYLEGIPDTYFYGQFSRDQPLQDLLKILEEAGVKFDFESKDNKNYLIVLPQFEKDS</sequence>
<dbReference type="Pfam" id="PF04773">
    <property type="entry name" value="FecR"/>
    <property type="match status" value="1"/>
</dbReference>
<dbReference type="GO" id="GO:0016989">
    <property type="term" value="F:sigma factor antagonist activity"/>
    <property type="evidence" value="ECO:0007669"/>
    <property type="project" value="TreeGrafter"/>
</dbReference>
<dbReference type="AlphaFoldDB" id="A0A8H9FZN5"/>
<reference evidence="4" key="1">
    <citation type="journal article" date="2014" name="Int. J. Syst. Evol. Microbiol.">
        <title>Complete genome sequence of Corynebacterium casei LMG S-19264T (=DSM 44701T), isolated from a smear-ripened cheese.</title>
        <authorList>
            <consortium name="US DOE Joint Genome Institute (JGI-PGF)"/>
            <person name="Walter F."/>
            <person name="Albersmeier A."/>
            <person name="Kalinowski J."/>
            <person name="Ruckert C."/>
        </authorList>
    </citation>
    <scope>NUCLEOTIDE SEQUENCE</scope>
    <source>
        <strain evidence="4">CGMCC 1.15966</strain>
    </source>
</reference>
<evidence type="ECO:0000313" key="5">
    <source>
        <dbReference type="Proteomes" id="UP000614460"/>
    </source>
</evidence>
<keyword evidence="1" id="KW-1133">Transmembrane helix</keyword>
<dbReference type="InterPro" id="IPR006860">
    <property type="entry name" value="FecR"/>
</dbReference>
<name>A0A8H9FZN5_9SPHI</name>
<protein>
    <recommendedName>
        <fullName evidence="6">FecR family protein</fullName>
    </recommendedName>
</protein>
<organism evidence="4 5">
    <name type="scientific">Sphingobacterium cellulitidis</name>
    <dbReference type="NCBI Taxonomy" id="1768011"/>
    <lineage>
        <taxon>Bacteria</taxon>
        <taxon>Pseudomonadati</taxon>
        <taxon>Bacteroidota</taxon>
        <taxon>Sphingobacteriia</taxon>
        <taxon>Sphingobacteriales</taxon>
        <taxon>Sphingobacteriaceae</taxon>
        <taxon>Sphingobacterium</taxon>
    </lineage>
</organism>
<dbReference type="Pfam" id="PF16344">
    <property type="entry name" value="FecR_C"/>
    <property type="match status" value="1"/>
</dbReference>